<evidence type="ECO:0000256" key="7">
    <source>
        <dbReference type="SAM" id="SignalP"/>
    </source>
</evidence>
<dbReference type="PRINTS" id="PR00690">
    <property type="entry name" value="ADHESNFAMILY"/>
</dbReference>
<evidence type="ECO:0000256" key="1">
    <source>
        <dbReference type="ARBA" id="ARBA00004418"/>
    </source>
</evidence>
<evidence type="ECO:0000256" key="4">
    <source>
        <dbReference type="ARBA" id="ARBA00022729"/>
    </source>
</evidence>
<keyword evidence="4 7" id="KW-0732">Signal</keyword>
<comment type="caution">
    <text evidence="8">The sequence shown here is derived from an EMBL/GenBank/DDBJ whole genome shotgun (WGS) entry which is preliminary data.</text>
</comment>
<dbReference type="InterPro" id="IPR006128">
    <property type="entry name" value="Lipoprotein_PsaA-like"/>
</dbReference>
<evidence type="ECO:0000256" key="5">
    <source>
        <dbReference type="ARBA" id="ARBA00022764"/>
    </source>
</evidence>
<organism evidence="8 9">
    <name type="scientific">Chlamydia ibidis 10-1398/6</name>
    <dbReference type="NCBI Taxonomy" id="1046581"/>
    <lineage>
        <taxon>Bacteria</taxon>
        <taxon>Pseudomonadati</taxon>
        <taxon>Chlamydiota</taxon>
        <taxon>Chlamydiia</taxon>
        <taxon>Chlamydiales</taxon>
        <taxon>Chlamydiaceae</taxon>
        <taxon>Chlamydia/Chlamydophila group</taxon>
        <taxon>Chlamydia</taxon>
    </lineage>
</organism>
<keyword evidence="3 6" id="KW-0813">Transport</keyword>
<proteinExistence type="inferred from homology"/>
<dbReference type="InterPro" id="IPR006127">
    <property type="entry name" value="ZnuA-like"/>
</dbReference>
<keyword evidence="5" id="KW-0574">Periplasm</keyword>
<feature type="signal peptide" evidence="7">
    <location>
        <begin position="1"/>
        <end position="17"/>
    </location>
</feature>
<accession>A0ABP2XF10</accession>
<dbReference type="RefSeq" id="WP_020370922.1">
    <property type="nucleotide sequence ID" value="NZ_APJW01000001.1"/>
</dbReference>
<gene>
    <name evidence="8" type="ORF">H359_0281</name>
</gene>
<comment type="subcellular location">
    <subcellularLocation>
        <location evidence="1">Periplasm</location>
    </subcellularLocation>
</comment>
<evidence type="ECO:0000256" key="2">
    <source>
        <dbReference type="ARBA" id="ARBA00011028"/>
    </source>
</evidence>
<dbReference type="PANTHER" id="PTHR42953">
    <property type="entry name" value="HIGH-AFFINITY ZINC UPTAKE SYSTEM PROTEIN ZNUA-RELATED"/>
    <property type="match status" value="1"/>
</dbReference>
<feature type="chain" id="PRO_5045509976" evidence="7">
    <location>
        <begin position="18"/>
        <end position="279"/>
    </location>
</feature>
<dbReference type="Proteomes" id="UP000016064">
    <property type="component" value="Unassembled WGS sequence"/>
</dbReference>
<comment type="similarity">
    <text evidence="2 6">Belongs to the bacterial solute-binding protein 9 family.</text>
</comment>
<dbReference type="InterPro" id="IPR050492">
    <property type="entry name" value="Bact_metal-bind_prot9"/>
</dbReference>
<evidence type="ECO:0000313" key="8">
    <source>
        <dbReference type="EMBL" id="EQM62875.1"/>
    </source>
</evidence>
<dbReference type="Gene3D" id="3.40.50.1980">
    <property type="entry name" value="Nitrogenase molybdenum iron protein domain"/>
    <property type="match status" value="2"/>
</dbReference>
<reference evidence="8 9" key="1">
    <citation type="submission" date="2013-07" db="EMBL/GenBank/DDBJ databases">
        <title>Isolation of a new Chlamydia species from the feral Sacred Ibis (Threskiornis aethiopicus): Chlamydia ibidis.</title>
        <authorList>
            <person name="Vorimore F."/>
            <person name="Hsia R.-C."/>
            <person name="Huot-Creasy H."/>
            <person name="Bastian S."/>
            <person name="Deruyter L."/>
            <person name="Passet A."/>
            <person name="Sachse K."/>
            <person name="Bavoil P."/>
            <person name="Myers G."/>
            <person name="Laroucau K."/>
        </authorList>
    </citation>
    <scope>NUCLEOTIDE SEQUENCE [LARGE SCALE GENOMIC DNA]</scope>
    <source>
        <strain evidence="8 9">10-1398/6</strain>
    </source>
</reference>
<evidence type="ECO:0000256" key="6">
    <source>
        <dbReference type="RuleBase" id="RU003512"/>
    </source>
</evidence>
<sequence>MRSIFLFCSFFFFSALAYGEPSAKSGRVLVSIAPYKFLVEQISGDTCEVSVIVSKNFDPHTYEPSPSQLEKFLKADLWFRMGEPFEAICKKVLSCKQVDLTKNITMISLSGKGCSHRFTSYDTHTWLSPKNLQIQVKAIVNALVTQFPQHTHLYQRNGEKLLSTLDSLDKEISQITSNARQRNILVSHGAFAYFCRDYDFSQHTVERSHHLDPSPKDIVNMAQTIRNHHISSIILLRHSGKRSTNLLAERFGLQTVTIDPYEEHVIDNLKTIATTFAGL</sequence>
<evidence type="ECO:0000313" key="9">
    <source>
        <dbReference type="Proteomes" id="UP000016064"/>
    </source>
</evidence>
<protein>
    <submittedName>
        <fullName evidence="8">Periplasmic solute binding family protein</fullName>
    </submittedName>
</protein>
<dbReference type="EMBL" id="APJW01000001">
    <property type="protein sequence ID" value="EQM62875.1"/>
    <property type="molecule type" value="Genomic_DNA"/>
</dbReference>
<name>A0ABP2XF10_9CHLA</name>
<keyword evidence="9" id="KW-1185">Reference proteome</keyword>
<evidence type="ECO:0000256" key="3">
    <source>
        <dbReference type="ARBA" id="ARBA00022448"/>
    </source>
</evidence>
<dbReference type="Pfam" id="PF01297">
    <property type="entry name" value="ZnuA"/>
    <property type="match status" value="1"/>
</dbReference>
<dbReference type="PANTHER" id="PTHR42953:SF3">
    <property type="entry name" value="HIGH-AFFINITY ZINC UPTAKE SYSTEM PROTEIN ZNUA"/>
    <property type="match status" value="1"/>
</dbReference>
<dbReference type="SUPFAM" id="SSF53807">
    <property type="entry name" value="Helical backbone' metal receptor"/>
    <property type="match status" value="1"/>
</dbReference>